<dbReference type="InterPro" id="IPR037523">
    <property type="entry name" value="VOC_core"/>
</dbReference>
<dbReference type="PROSITE" id="PS51819">
    <property type="entry name" value="VOC"/>
    <property type="match status" value="1"/>
</dbReference>
<dbReference type="PANTHER" id="PTHR33993">
    <property type="entry name" value="GLYOXALASE-RELATED"/>
    <property type="match status" value="1"/>
</dbReference>
<dbReference type="SUPFAM" id="SSF54593">
    <property type="entry name" value="Glyoxalase/Bleomycin resistance protein/Dihydroxybiphenyl dioxygenase"/>
    <property type="match status" value="1"/>
</dbReference>
<evidence type="ECO:0000313" key="2">
    <source>
        <dbReference type="EMBL" id="MBS8262231.1"/>
    </source>
</evidence>
<accession>A0A944CH98</accession>
<reference evidence="2" key="1">
    <citation type="submission" date="2018-08" db="EMBL/GenBank/DDBJ databases">
        <authorList>
            <person name="Jin W."/>
            <person name="Wang H."/>
            <person name="Yang Y."/>
            <person name="Li M."/>
            <person name="Liu J."/>
        </authorList>
    </citation>
    <scope>NUCLEOTIDE SEQUENCE</scope>
    <source>
        <strain evidence="2">AESS21</strain>
    </source>
</reference>
<dbReference type="PANTHER" id="PTHR33993:SF14">
    <property type="entry name" value="GB|AAF24581.1"/>
    <property type="match status" value="1"/>
</dbReference>
<dbReference type="Gene3D" id="3.10.180.10">
    <property type="entry name" value="2,3-Dihydroxybiphenyl 1,2-Dioxygenase, domain 1"/>
    <property type="match status" value="1"/>
</dbReference>
<protein>
    <recommendedName>
        <fullName evidence="1">VOC domain-containing protein</fullName>
    </recommendedName>
</protein>
<feature type="domain" description="VOC" evidence="1">
    <location>
        <begin position="4"/>
        <end position="111"/>
    </location>
</feature>
<proteinExistence type="predicted"/>
<organism evidence="2 3">
    <name type="scientific">Roseibium polysiphoniae</name>
    <dbReference type="NCBI Taxonomy" id="2571221"/>
    <lineage>
        <taxon>Bacteria</taxon>
        <taxon>Pseudomonadati</taxon>
        <taxon>Pseudomonadota</taxon>
        <taxon>Alphaproteobacteria</taxon>
        <taxon>Hyphomicrobiales</taxon>
        <taxon>Stappiaceae</taxon>
        <taxon>Roseibium</taxon>
    </lineage>
</organism>
<dbReference type="AlphaFoldDB" id="A0A944CH98"/>
<evidence type="ECO:0000313" key="3">
    <source>
        <dbReference type="Proteomes" id="UP000705379"/>
    </source>
</evidence>
<dbReference type="EMBL" id="QTKU01000005">
    <property type="protein sequence ID" value="MBS8262231.1"/>
    <property type="molecule type" value="Genomic_DNA"/>
</dbReference>
<evidence type="ECO:0000259" key="1">
    <source>
        <dbReference type="PROSITE" id="PS51819"/>
    </source>
</evidence>
<comment type="caution">
    <text evidence="2">The sequence shown here is derived from an EMBL/GenBank/DDBJ whole genome shotgun (WGS) entry which is preliminary data.</text>
</comment>
<dbReference type="InterPro" id="IPR052164">
    <property type="entry name" value="Anthracycline_SecMetBiosynth"/>
</dbReference>
<dbReference type="RefSeq" id="WP_213217513.1">
    <property type="nucleotide sequence ID" value="NZ_QTKU01000005.1"/>
</dbReference>
<gene>
    <name evidence="2" type="ORF">DYI23_18530</name>
</gene>
<name>A0A944CH98_9HYPH</name>
<reference evidence="2" key="2">
    <citation type="journal article" date="2021" name="Microorganisms">
        <title>Bacterial Dimethylsulfoniopropionate Biosynthesis in the East China Sea.</title>
        <authorList>
            <person name="Liu J."/>
            <person name="Zhang Y."/>
            <person name="Liu J."/>
            <person name="Zhong H."/>
            <person name="Williams B.T."/>
            <person name="Zheng Y."/>
            <person name="Curson A.R.J."/>
            <person name="Sun C."/>
            <person name="Sun H."/>
            <person name="Song D."/>
            <person name="Wagner Mackenzie B."/>
            <person name="Bermejo Martinez A."/>
            <person name="Todd J.D."/>
            <person name="Zhang X.H."/>
        </authorList>
    </citation>
    <scope>NUCLEOTIDE SEQUENCE</scope>
    <source>
        <strain evidence="2">AESS21</strain>
    </source>
</reference>
<sequence>MEAAFVWFDNFGSDRDRATDFLSETFGWNTNNIGPMTFLTKGEGKPFAATCDAMNGISGWVPYVEVEDLAAAVIRAKRNGAKIIAEDLQGPAGVATFITDPGGAPIALWKRGEGM</sequence>
<dbReference type="InterPro" id="IPR029068">
    <property type="entry name" value="Glyas_Bleomycin-R_OHBP_Dase"/>
</dbReference>
<dbReference type="Proteomes" id="UP000705379">
    <property type="component" value="Unassembled WGS sequence"/>
</dbReference>